<evidence type="ECO:0008006" key="3">
    <source>
        <dbReference type="Google" id="ProtNLM"/>
    </source>
</evidence>
<dbReference type="EMBL" id="JBHSWH010000001">
    <property type="protein sequence ID" value="MFC6707529.1"/>
    <property type="molecule type" value="Genomic_DNA"/>
</dbReference>
<gene>
    <name evidence="1" type="ORF">ACFQDH_20360</name>
</gene>
<keyword evidence="2" id="KW-1185">Reference proteome</keyword>
<evidence type="ECO:0000313" key="2">
    <source>
        <dbReference type="Proteomes" id="UP001596298"/>
    </source>
</evidence>
<proteinExistence type="predicted"/>
<sequence length="103" mass="11171">MVRPTAANLIVPLSRAKDVTPLASVLHVLGTRSRLETLQLLMEGPRLTADVPARADELRMLEDIGVVTSERLGARRVSYRWTLVPGALERVARCLADGEPSGA</sequence>
<dbReference type="InterPro" id="IPR036388">
    <property type="entry name" value="WH-like_DNA-bd_sf"/>
</dbReference>
<dbReference type="Proteomes" id="UP001596298">
    <property type="component" value="Unassembled WGS sequence"/>
</dbReference>
<protein>
    <recommendedName>
        <fullName evidence="3">Transcriptional regulator</fullName>
    </recommendedName>
</protein>
<dbReference type="RefSeq" id="WP_382404199.1">
    <property type="nucleotide sequence ID" value="NZ_JBHSWH010000001.1"/>
</dbReference>
<evidence type="ECO:0000313" key="1">
    <source>
        <dbReference type="EMBL" id="MFC6707529.1"/>
    </source>
</evidence>
<accession>A0ABW2AKR4</accession>
<reference evidence="2" key="1">
    <citation type="journal article" date="2019" name="Int. J. Syst. Evol. Microbiol.">
        <title>The Global Catalogue of Microorganisms (GCM) 10K type strain sequencing project: providing services to taxonomists for standard genome sequencing and annotation.</title>
        <authorList>
            <consortium name="The Broad Institute Genomics Platform"/>
            <consortium name="The Broad Institute Genome Sequencing Center for Infectious Disease"/>
            <person name="Wu L."/>
            <person name="Ma J."/>
        </authorList>
    </citation>
    <scope>NUCLEOTIDE SEQUENCE [LARGE SCALE GENOMIC DNA]</scope>
    <source>
        <strain evidence="2">CCUG 58127</strain>
    </source>
</reference>
<dbReference type="InterPro" id="IPR036390">
    <property type="entry name" value="WH_DNA-bd_sf"/>
</dbReference>
<organism evidence="1 2">
    <name type="scientific">Flexivirga alba</name>
    <dbReference type="NCBI Taxonomy" id="702742"/>
    <lineage>
        <taxon>Bacteria</taxon>
        <taxon>Bacillati</taxon>
        <taxon>Actinomycetota</taxon>
        <taxon>Actinomycetes</taxon>
        <taxon>Micrococcales</taxon>
        <taxon>Dermacoccaceae</taxon>
        <taxon>Flexivirga</taxon>
    </lineage>
</organism>
<dbReference type="SUPFAM" id="SSF46785">
    <property type="entry name" value="Winged helix' DNA-binding domain"/>
    <property type="match status" value="1"/>
</dbReference>
<comment type="caution">
    <text evidence="1">The sequence shown here is derived from an EMBL/GenBank/DDBJ whole genome shotgun (WGS) entry which is preliminary data.</text>
</comment>
<dbReference type="Gene3D" id="1.10.10.10">
    <property type="entry name" value="Winged helix-like DNA-binding domain superfamily/Winged helix DNA-binding domain"/>
    <property type="match status" value="1"/>
</dbReference>
<name>A0ABW2AKR4_9MICO</name>